<organism evidence="1 2">
    <name type="scientific">Paramecium octaurelia</name>
    <dbReference type="NCBI Taxonomy" id="43137"/>
    <lineage>
        <taxon>Eukaryota</taxon>
        <taxon>Sar</taxon>
        <taxon>Alveolata</taxon>
        <taxon>Ciliophora</taxon>
        <taxon>Intramacronucleata</taxon>
        <taxon>Oligohymenophorea</taxon>
        <taxon>Peniculida</taxon>
        <taxon>Parameciidae</taxon>
        <taxon>Paramecium</taxon>
    </lineage>
</organism>
<keyword evidence="2" id="KW-1185">Reference proteome</keyword>
<dbReference type="OMA" id="SKHTKIE"/>
<dbReference type="OrthoDB" id="299332at2759"/>
<dbReference type="Proteomes" id="UP000683925">
    <property type="component" value="Unassembled WGS sequence"/>
</dbReference>
<dbReference type="EMBL" id="CAJJDP010000024">
    <property type="protein sequence ID" value="CAD8150741.1"/>
    <property type="molecule type" value="Genomic_DNA"/>
</dbReference>
<dbReference type="AlphaFoldDB" id="A0A8S1T9M6"/>
<comment type="caution">
    <text evidence="1">The sequence shown here is derived from an EMBL/GenBank/DDBJ whole genome shotgun (WGS) entry which is preliminary data.</text>
</comment>
<proteinExistence type="predicted"/>
<sequence length="227" mass="26174">MYFSNKSSSFSNAETNTDLTMLFDSMIHVDQMSKMNNTKIRLYCQLTEYEGKLPNFNELIFDPSSLGRYKNFIGASSKIANYIKLLDPKIRKKFIVEGKQEDYLKQSKHTKIECERIKALIDQHNTNYTLNLKGLAGIQSNDNRKANQKKSPCKLTSICTARQSELTTNDILKDIDSSRIHATQRGRKVKVKPLKQKQQSEVIFNDSPRSVPLQPIKRSQLYQLFVN</sequence>
<protein>
    <submittedName>
        <fullName evidence="1">Uncharacterized protein</fullName>
    </submittedName>
</protein>
<accession>A0A8S1T9M6</accession>
<reference evidence="1" key="1">
    <citation type="submission" date="2021-01" db="EMBL/GenBank/DDBJ databases">
        <authorList>
            <consortium name="Genoscope - CEA"/>
            <person name="William W."/>
        </authorList>
    </citation>
    <scope>NUCLEOTIDE SEQUENCE</scope>
</reference>
<evidence type="ECO:0000313" key="2">
    <source>
        <dbReference type="Proteomes" id="UP000683925"/>
    </source>
</evidence>
<evidence type="ECO:0000313" key="1">
    <source>
        <dbReference type="EMBL" id="CAD8150741.1"/>
    </source>
</evidence>
<name>A0A8S1T9M6_PAROT</name>
<gene>
    <name evidence="1" type="ORF">POCTA_138.1.T0240102</name>
</gene>